<evidence type="ECO:0000313" key="3">
    <source>
        <dbReference type="Proteomes" id="UP000001055"/>
    </source>
</evidence>
<reference evidence="3" key="1">
    <citation type="journal article" date="2007" name="Plant Cell">
        <title>Dothideomycete-plant interactions illuminated by genome sequencing and EST analysis of the wheat pathogen Stagonospora nodorum.</title>
        <authorList>
            <person name="Hane J.K."/>
            <person name="Lowe R.G."/>
            <person name="Solomon P.S."/>
            <person name="Tan K.C."/>
            <person name="Schoch C.L."/>
            <person name="Spatafora J.W."/>
            <person name="Crous P.W."/>
            <person name="Kodira C."/>
            <person name="Birren B.W."/>
            <person name="Galagan J.E."/>
            <person name="Torriani S.F."/>
            <person name="McDonald B.A."/>
            <person name="Oliver R.P."/>
        </authorList>
    </citation>
    <scope>NUCLEOTIDE SEQUENCE [LARGE SCALE GENOMIC DNA]</scope>
    <source>
        <strain evidence="3">SN15 / ATCC MYA-4574 / FGSC 10173</strain>
    </source>
</reference>
<dbReference type="EMBL" id="CH445329">
    <property type="protein sequence ID" value="EAT89157.1"/>
    <property type="molecule type" value="Genomic_DNA"/>
</dbReference>
<dbReference type="AlphaFoldDB" id="Q0UWB2"/>
<protein>
    <submittedName>
        <fullName evidence="2">Uncharacterized protein</fullName>
    </submittedName>
</protein>
<proteinExistence type="predicted"/>
<evidence type="ECO:0000313" key="2">
    <source>
        <dbReference type="EMBL" id="EAT89157.1"/>
    </source>
</evidence>
<feature type="compositionally biased region" description="Polar residues" evidence="1">
    <location>
        <begin position="44"/>
        <end position="54"/>
    </location>
</feature>
<dbReference type="Proteomes" id="UP000001055">
    <property type="component" value="Unassembled WGS sequence"/>
</dbReference>
<dbReference type="RefSeq" id="XP_001794495.1">
    <property type="nucleotide sequence ID" value="XM_001794443.1"/>
</dbReference>
<gene>
    <name evidence="2" type="ORF">SNOG_03952</name>
</gene>
<sequence length="54" mass="5875">MAQIAKASCMVSGSWSLPGINTHIQIICSRTSRATSRPRRMNTAPVSIQDFVTP</sequence>
<organism evidence="2 3">
    <name type="scientific">Phaeosphaeria nodorum (strain SN15 / ATCC MYA-4574 / FGSC 10173)</name>
    <name type="common">Glume blotch fungus</name>
    <name type="synonym">Parastagonospora nodorum</name>
    <dbReference type="NCBI Taxonomy" id="321614"/>
    <lineage>
        <taxon>Eukaryota</taxon>
        <taxon>Fungi</taxon>
        <taxon>Dikarya</taxon>
        <taxon>Ascomycota</taxon>
        <taxon>Pezizomycotina</taxon>
        <taxon>Dothideomycetes</taxon>
        <taxon>Pleosporomycetidae</taxon>
        <taxon>Pleosporales</taxon>
        <taxon>Pleosporineae</taxon>
        <taxon>Phaeosphaeriaceae</taxon>
        <taxon>Parastagonospora</taxon>
    </lineage>
</organism>
<dbReference type="InParanoid" id="Q0UWB2"/>
<dbReference type="GeneID" id="5971358"/>
<accession>Q0UWB2</accession>
<evidence type="ECO:0000256" key="1">
    <source>
        <dbReference type="SAM" id="MobiDB-lite"/>
    </source>
</evidence>
<feature type="region of interest" description="Disordered" evidence="1">
    <location>
        <begin position="32"/>
        <end position="54"/>
    </location>
</feature>
<name>Q0UWB2_PHANO</name>
<dbReference type="KEGG" id="pno:SNOG_03952"/>